<feature type="domain" description="RanBD1" evidence="2">
    <location>
        <begin position="685"/>
        <end position="821"/>
    </location>
</feature>
<reference evidence="3" key="1">
    <citation type="submission" date="2023-08" db="EMBL/GenBank/DDBJ databases">
        <authorList>
            <person name="Chen Y."/>
            <person name="Shah S."/>
            <person name="Dougan E. K."/>
            <person name="Thang M."/>
            <person name="Chan C."/>
        </authorList>
    </citation>
    <scope>NUCLEOTIDE SEQUENCE</scope>
</reference>
<dbReference type="GO" id="GO:0005096">
    <property type="term" value="F:GTPase activator activity"/>
    <property type="evidence" value="ECO:0007669"/>
    <property type="project" value="TreeGrafter"/>
</dbReference>
<proteinExistence type="predicted"/>
<feature type="region of interest" description="Disordered" evidence="1">
    <location>
        <begin position="654"/>
        <end position="679"/>
    </location>
</feature>
<feature type="compositionally biased region" description="Basic and acidic residues" evidence="1">
    <location>
        <begin position="660"/>
        <end position="669"/>
    </location>
</feature>
<dbReference type="FunFam" id="2.30.29.30:FF:000312">
    <property type="entry name" value="Ran binding protein 1"/>
    <property type="match status" value="2"/>
</dbReference>
<dbReference type="PROSITE" id="PS50196">
    <property type="entry name" value="RANBD1"/>
    <property type="match status" value="2"/>
</dbReference>
<feature type="compositionally biased region" description="Acidic residues" evidence="1">
    <location>
        <begin position="973"/>
        <end position="982"/>
    </location>
</feature>
<dbReference type="EMBL" id="CAUJNA010003627">
    <property type="protein sequence ID" value="CAJ1406392.1"/>
    <property type="molecule type" value="Genomic_DNA"/>
</dbReference>
<feature type="region of interest" description="Disordered" evidence="1">
    <location>
        <begin position="850"/>
        <end position="881"/>
    </location>
</feature>
<protein>
    <recommendedName>
        <fullName evidence="2">RanBD1 domain-containing protein</fullName>
    </recommendedName>
</protein>
<organism evidence="3 4">
    <name type="scientific">Effrenium voratum</name>
    <dbReference type="NCBI Taxonomy" id="2562239"/>
    <lineage>
        <taxon>Eukaryota</taxon>
        <taxon>Sar</taxon>
        <taxon>Alveolata</taxon>
        <taxon>Dinophyceae</taxon>
        <taxon>Suessiales</taxon>
        <taxon>Symbiodiniaceae</taxon>
        <taxon>Effrenium</taxon>
    </lineage>
</organism>
<evidence type="ECO:0000313" key="4">
    <source>
        <dbReference type="Proteomes" id="UP001178507"/>
    </source>
</evidence>
<accession>A0AA36JIV1</accession>
<dbReference type="InterPro" id="IPR011993">
    <property type="entry name" value="PH-like_dom_sf"/>
</dbReference>
<keyword evidence="4" id="KW-1185">Reference proteome</keyword>
<feature type="region of interest" description="Disordered" evidence="1">
    <location>
        <begin position="955"/>
        <end position="982"/>
    </location>
</feature>
<feature type="compositionally biased region" description="Basic and acidic residues" evidence="1">
    <location>
        <begin position="864"/>
        <end position="873"/>
    </location>
</feature>
<feature type="region of interest" description="Disordered" evidence="1">
    <location>
        <begin position="1012"/>
        <end position="1047"/>
    </location>
</feature>
<dbReference type="SUPFAM" id="SSF50729">
    <property type="entry name" value="PH domain-like"/>
    <property type="match status" value="2"/>
</dbReference>
<dbReference type="InterPro" id="IPR000156">
    <property type="entry name" value="Ran_bind_dom"/>
</dbReference>
<dbReference type="GO" id="GO:0005737">
    <property type="term" value="C:cytoplasm"/>
    <property type="evidence" value="ECO:0007669"/>
    <property type="project" value="TreeGrafter"/>
</dbReference>
<feature type="compositionally biased region" description="Polar residues" evidence="1">
    <location>
        <begin position="1013"/>
        <end position="1024"/>
    </location>
</feature>
<evidence type="ECO:0000256" key="1">
    <source>
        <dbReference type="SAM" id="MobiDB-lite"/>
    </source>
</evidence>
<dbReference type="GO" id="GO:0006913">
    <property type="term" value="P:nucleocytoplasmic transport"/>
    <property type="evidence" value="ECO:0007669"/>
    <property type="project" value="InterPro"/>
</dbReference>
<feature type="region of interest" description="Disordered" evidence="1">
    <location>
        <begin position="546"/>
        <end position="587"/>
    </location>
</feature>
<dbReference type="SMART" id="SM00160">
    <property type="entry name" value="RanBD"/>
    <property type="match status" value="2"/>
</dbReference>
<gene>
    <name evidence="3" type="ORF">EVOR1521_LOCUS28367</name>
</gene>
<dbReference type="GO" id="GO:0005643">
    <property type="term" value="C:nuclear pore"/>
    <property type="evidence" value="ECO:0007669"/>
    <property type="project" value="TreeGrafter"/>
</dbReference>
<sequence>MELCGGDGCHESEILAFDFQRRAWEFYEGKAAAPPLEEAFLIKTMPLEEIHGAFSLCPGMVVTGLLLAAEAASFAAQPDPNQDPLHMAKSYMQFLYNSDREEFDTMTEMWPVLEGQQRAQDARQAALHALPASVDIVIARCSTTLRWLWSLPLPPQARVFIYSKCPGQEQNLQRQLEGLLGRVAQIVDVPLEDSGEWMTGECTVYLRHMLHGLASAAPVHHLADYTIFIHDDAPRHLKPEFLSIVFKSLAMGSYNVDYLNLAHERYVAASTPCLKSLFRMVFGEDLTGRLSTYCCGHFVVSSSRLKEVPQSRLENLWAAVATGAYTALKGGLCEVANMPCYVVEYLWHAVLGEPNVPPWRSEDARLPLALRYEGGRDTRLPSPLKFSPYMQETELVDEEEVTVVPGWAPAVSLDLQEVPTGEEDEEEIYSQRSKLYRFKDGEWKERGLGDSKLLRHRGSGKIRYMMRQEKTGKIVANHYVYAFPPYCDLKLNNGSDKCWVWTTMDYSEDEAQVEQFAVRLKDPEVANQFKEAFDNAKAENAKVCEVQEGTSKAEPAASNEAKPAPAPAPESAASQPDGNPFAGHAFFESSSSSSGGGLASGSSPSSGGLFSSLAGASTGGLFGSSSGGSLFGNGSAGGGLFGGGGGLFSGSSGGLTFDSSKGEESKAADEEGELVDEEEVTVVPGWAPTVSLDLQEVPTGEEDEEEIYTQRSKLYRFKDAEWKERGLGDSKLLRHRVTGRIRYMMRQEKTGKIVANHYVIAVPPYCDLKFNTGSDKCWVWTSMDYSEDDPHVEQFALKFKDPELAQEFKEAFDKAKADNAKVCEVEAVTRDDDAASSIIEAFASEPSAPVATPATGAASMSFESKADSPKEQVSKAPEPFSGLSFTGMSSGGLLGSATGGLWGASTASSGGLFSSLAGASTGGLFGSSSGGSLFGNGSAGGGLFGGGGGLFSGSSGGLPFDSSKGDESKAADEENELVQEEEVTVVPGWAPTVSLDLQDGCLPARRMRKQFTRSDQSCTDSETASGRREGWATPGCCATESTAGFAT</sequence>
<dbReference type="PANTHER" id="PTHR23138:SF87">
    <property type="entry name" value="E3 SUMO-PROTEIN LIGASE RANBP2"/>
    <property type="match status" value="1"/>
</dbReference>
<dbReference type="InterPro" id="IPR045256">
    <property type="entry name" value="RanBP1_RanBD"/>
</dbReference>
<evidence type="ECO:0000313" key="3">
    <source>
        <dbReference type="EMBL" id="CAJ1406392.1"/>
    </source>
</evidence>
<evidence type="ECO:0000259" key="2">
    <source>
        <dbReference type="PROSITE" id="PS50196"/>
    </source>
</evidence>
<feature type="compositionally biased region" description="Low complexity" evidence="1">
    <location>
        <begin position="552"/>
        <end position="574"/>
    </location>
</feature>
<dbReference type="PANTHER" id="PTHR23138">
    <property type="entry name" value="RAN BINDING PROTEIN"/>
    <property type="match status" value="1"/>
</dbReference>
<feature type="domain" description="RanBD1" evidence="2">
    <location>
        <begin position="406"/>
        <end position="542"/>
    </location>
</feature>
<comment type="caution">
    <text evidence="3">The sequence shown here is derived from an EMBL/GenBank/DDBJ whole genome shotgun (WGS) entry which is preliminary data.</text>
</comment>
<feature type="compositionally biased region" description="Basic and acidic residues" evidence="1">
    <location>
        <begin position="963"/>
        <end position="972"/>
    </location>
</feature>
<dbReference type="Gene3D" id="2.30.29.30">
    <property type="entry name" value="Pleckstrin-homology domain (PH domain)/Phosphotyrosine-binding domain (PTB)"/>
    <property type="match status" value="2"/>
</dbReference>
<dbReference type="InterPro" id="IPR045255">
    <property type="entry name" value="RanBP1-like"/>
</dbReference>
<dbReference type="Pfam" id="PF00638">
    <property type="entry name" value="Ran_BP1"/>
    <property type="match status" value="2"/>
</dbReference>
<name>A0AA36JIV1_9DINO</name>
<dbReference type="AlphaFoldDB" id="A0AA36JIV1"/>
<dbReference type="CDD" id="cd13179">
    <property type="entry name" value="RanBD_RanBP1"/>
    <property type="match status" value="2"/>
</dbReference>
<feature type="compositionally biased region" description="Acidic residues" evidence="1">
    <location>
        <begin position="670"/>
        <end position="679"/>
    </location>
</feature>
<dbReference type="Proteomes" id="UP001178507">
    <property type="component" value="Unassembled WGS sequence"/>
</dbReference>